<sequence>MCGFLAQLLAYAVWAMQGGSVGVIVQALFIALLSALIQLVLAILRPGTLGLGDVTCTLLVGLAVGSQGFFPFAFWWLIMGLFGCCCLAWAHWRGADSIAYAPVIVSSGFIATVLHG</sequence>
<keyword evidence="1" id="KW-0472">Membrane</keyword>
<dbReference type="EMBL" id="CP129674">
    <property type="protein sequence ID" value="XDS45413.1"/>
    <property type="molecule type" value="Genomic_DNA"/>
</dbReference>
<reference evidence="2" key="1">
    <citation type="submission" date="2023-07" db="EMBL/GenBank/DDBJ databases">
        <title>Bifidobacterium aquikefiriaerophilum sp. nov. and Bifidobacterium eccum sp. nov., isolated from water kefir.</title>
        <authorList>
            <person name="Breselge S."/>
            <person name="Bellassi P."/>
            <person name="Barcenilla C."/>
            <person name="Alvarez-Ordonez A."/>
            <person name="Morelli L."/>
            <person name="Cotter P.D."/>
        </authorList>
    </citation>
    <scope>NUCLEOTIDE SEQUENCE</scope>
    <source>
        <strain evidence="2">WK041_4_12</strain>
    </source>
</reference>
<keyword evidence="1" id="KW-1133">Transmembrane helix</keyword>
<accession>A0AB39U8V0</accession>
<organism evidence="2">
    <name type="scientific">Bifidobacterium aquikefiricola</name>
    <dbReference type="NCBI Taxonomy" id="3059038"/>
    <lineage>
        <taxon>Bacteria</taxon>
        <taxon>Bacillati</taxon>
        <taxon>Actinomycetota</taxon>
        <taxon>Actinomycetes</taxon>
        <taxon>Bifidobacteriales</taxon>
        <taxon>Bifidobacteriaceae</taxon>
        <taxon>Bifidobacterium</taxon>
    </lineage>
</organism>
<evidence type="ECO:0000313" key="2">
    <source>
        <dbReference type="EMBL" id="XDS45413.1"/>
    </source>
</evidence>
<name>A0AB39U8V0_9BIFI</name>
<keyword evidence="1" id="KW-0812">Transmembrane</keyword>
<feature type="transmembrane region" description="Helical" evidence="1">
    <location>
        <begin position="72"/>
        <end position="90"/>
    </location>
</feature>
<feature type="transmembrane region" description="Helical" evidence="1">
    <location>
        <begin position="97"/>
        <end position="115"/>
    </location>
</feature>
<dbReference type="KEGG" id="baqk:QN215_04760"/>
<feature type="transmembrane region" description="Helical" evidence="1">
    <location>
        <begin position="25"/>
        <end position="44"/>
    </location>
</feature>
<proteinExistence type="predicted"/>
<dbReference type="AlphaFoldDB" id="A0AB39U8V0"/>
<dbReference type="RefSeq" id="WP_369344949.1">
    <property type="nucleotide sequence ID" value="NZ_CP129674.1"/>
</dbReference>
<gene>
    <name evidence="2" type="ORF">QN215_04760</name>
</gene>
<protein>
    <submittedName>
        <fullName evidence="2">Peptidase A24</fullName>
    </submittedName>
</protein>
<evidence type="ECO:0000256" key="1">
    <source>
        <dbReference type="SAM" id="Phobius"/>
    </source>
</evidence>